<gene>
    <name evidence="2" type="ORF">E5676_scaffold2137G00100</name>
    <name evidence="1" type="ORF">E6C27_scaffold269G002020</name>
</gene>
<comment type="caution">
    <text evidence="2">The sequence shown here is derived from an EMBL/GenBank/DDBJ whole genome shotgun (WGS) entry which is preliminary data.</text>
</comment>
<protein>
    <submittedName>
        <fullName evidence="2">Retrotransposon gag protein</fullName>
    </submittedName>
</protein>
<organism evidence="2 4">
    <name type="scientific">Cucumis melo var. makuwa</name>
    <name type="common">Oriental melon</name>
    <dbReference type="NCBI Taxonomy" id="1194695"/>
    <lineage>
        <taxon>Eukaryota</taxon>
        <taxon>Viridiplantae</taxon>
        <taxon>Streptophyta</taxon>
        <taxon>Embryophyta</taxon>
        <taxon>Tracheophyta</taxon>
        <taxon>Spermatophyta</taxon>
        <taxon>Magnoliopsida</taxon>
        <taxon>eudicotyledons</taxon>
        <taxon>Gunneridae</taxon>
        <taxon>Pentapetalae</taxon>
        <taxon>rosids</taxon>
        <taxon>fabids</taxon>
        <taxon>Cucurbitales</taxon>
        <taxon>Cucurbitaceae</taxon>
        <taxon>Benincaseae</taxon>
        <taxon>Cucumis</taxon>
    </lineage>
</organism>
<dbReference type="PANTHER" id="PTHR33437">
    <property type="entry name" value="OS06G0361200 PROTEIN"/>
    <property type="match status" value="1"/>
</dbReference>
<dbReference type="PANTHER" id="PTHR33437:SF2">
    <property type="entry name" value="OS06G0361200 PROTEIN"/>
    <property type="match status" value="1"/>
</dbReference>
<evidence type="ECO:0000313" key="4">
    <source>
        <dbReference type="Proteomes" id="UP000321947"/>
    </source>
</evidence>
<dbReference type="Proteomes" id="UP000321393">
    <property type="component" value="Unassembled WGS sequence"/>
</dbReference>
<dbReference type="OrthoDB" id="1729438at2759"/>
<name>A0A5D3BZT3_CUCMM</name>
<evidence type="ECO:0000313" key="3">
    <source>
        <dbReference type="Proteomes" id="UP000321393"/>
    </source>
</evidence>
<dbReference type="EMBL" id="SSTD01014185">
    <property type="protein sequence ID" value="TYK04640.1"/>
    <property type="molecule type" value="Genomic_DNA"/>
</dbReference>
<evidence type="ECO:0000313" key="2">
    <source>
        <dbReference type="EMBL" id="TYK04640.1"/>
    </source>
</evidence>
<accession>A0A5D3BZT3</accession>
<sequence>MTSTKATSKSSVASDAYIGPITRSHSKGIIQRKSLCDNSDSASSKLKKEVHPDVMSVMIADITAEAAMVEMKRKINLLMKFVRSLEGNAFEWYNLEPEVIDRWEQLEKEFLNHFYGTRRTPRTFEELATRAHDMEFSIASRGTKDFPVPEVRKDKKETKGDEKIVKSTMKKSMVLLKCRRPVQGGKVNDPNYCKYHRIISHPVKKCFMLKELIIRLAREKKIELDLEEVAQTNHVAVTIMSKALLPILIFEQRKSLVQFGTFEPIVDQFYQEVAPKDSQEKERSIKEDDEEWIVLTH</sequence>
<evidence type="ECO:0000313" key="1">
    <source>
        <dbReference type="EMBL" id="KAA0033082.1"/>
    </source>
</evidence>
<dbReference type="Proteomes" id="UP000321947">
    <property type="component" value="Unassembled WGS sequence"/>
</dbReference>
<dbReference type="EMBL" id="SSTE01020983">
    <property type="protein sequence ID" value="KAA0033082.1"/>
    <property type="molecule type" value="Genomic_DNA"/>
</dbReference>
<dbReference type="AlphaFoldDB" id="A0A5D3BZT3"/>
<proteinExistence type="predicted"/>
<reference evidence="3 4" key="1">
    <citation type="submission" date="2019-08" db="EMBL/GenBank/DDBJ databases">
        <title>Draft genome sequences of two oriental melons (Cucumis melo L. var makuwa).</title>
        <authorList>
            <person name="Kwon S.-Y."/>
        </authorList>
    </citation>
    <scope>NUCLEOTIDE SEQUENCE [LARGE SCALE GENOMIC DNA]</scope>
    <source>
        <strain evidence="4">cv. Chang Bougi</strain>
        <strain evidence="3">cv. SW 3</strain>
        <tissue evidence="2">Leaf</tissue>
    </source>
</reference>